<dbReference type="SUPFAM" id="SSF46689">
    <property type="entry name" value="Homeodomain-like"/>
    <property type="match status" value="1"/>
</dbReference>
<dbReference type="InterPro" id="IPR001647">
    <property type="entry name" value="HTH_TetR"/>
</dbReference>
<evidence type="ECO:0000256" key="2">
    <source>
        <dbReference type="PROSITE-ProRule" id="PRU00335"/>
    </source>
</evidence>
<dbReference type="Gene3D" id="1.10.357.10">
    <property type="entry name" value="Tetracycline Repressor, domain 2"/>
    <property type="match status" value="1"/>
</dbReference>
<evidence type="ECO:0000313" key="4">
    <source>
        <dbReference type="EMBL" id="SNT53774.1"/>
    </source>
</evidence>
<feature type="domain" description="HTH tetR-type" evidence="3">
    <location>
        <begin position="12"/>
        <end position="72"/>
    </location>
</feature>
<dbReference type="EMBL" id="FZOF01000035">
    <property type="protein sequence ID" value="SNT53774.1"/>
    <property type="molecule type" value="Genomic_DNA"/>
</dbReference>
<dbReference type="RefSeq" id="WP_089228703.1">
    <property type="nucleotide sequence ID" value="NZ_FZOF01000035.1"/>
</dbReference>
<dbReference type="OrthoDB" id="3784817at2"/>
<sequence length="249" mass="26801">MGTDISTEQARPALRDRIVLAAAELLDEEGLDALSTRAIALRAEVPHPTIFRLFGDKEGLLEAVGEHGFATYLQHKSRLPETGDPVQDLRAAWDLHIRFGLGQPAYYTLVYGRARPGHLSPAGQRAVTELQRMVARIAAAGRLRMSVERATAVLHAAGVGTILTMISTPNESRNLETADATRDLMIAAITAPATADPARTEQQDRDDTAATAMELRAALARRGTSALSAPEKALLIDWLNRLADAQPAG</sequence>
<proteinExistence type="predicted"/>
<organism evidence="4 5">
    <name type="scientific">Actinacidiphila glaucinigra</name>
    <dbReference type="NCBI Taxonomy" id="235986"/>
    <lineage>
        <taxon>Bacteria</taxon>
        <taxon>Bacillati</taxon>
        <taxon>Actinomycetota</taxon>
        <taxon>Actinomycetes</taxon>
        <taxon>Kitasatosporales</taxon>
        <taxon>Streptomycetaceae</taxon>
        <taxon>Actinacidiphila</taxon>
    </lineage>
</organism>
<keyword evidence="1 2" id="KW-0238">DNA-binding</keyword>
<dbReference type="AlphaFoldDB" id="A0A239NH72"/>
<dbReference type="PROSITE" id="PS50977">
    <property type="entry name" value="HTH_TETR_2"/>
    <property type="match status" value="1"/>
</dbReference>
<reference evidence="4 5" key="1">
    <citation type="submission" date="2017-06" db="EMBL/GenBank/DDBJ databases">
        <authorList>
            <person name="Kim H.J."/>
            <person name="Triplett B.A."/>
        </authorList>
    </citation>
    <scope>NUCLEOTIDE SEQUENCE [LARGE SCALE GENOMIC DNA]</scope>
    <source>
        <strain evidence="4 5">CGMCC 4.1858</strain>
    </source>
</reference>
<dbReference type="Proteomes" id="UP000198280">
    <property type="component" value="Unassembled WGS sequence"/>
</dbReference>
<gene>
    <name evidence="4" type="ORF">SAMN05216252_13579</name>
</gene>
<dbReference type="GO" id="GO:0000976">
    <property type="term" value="F:transcription cis-regulatory region binding"/>
    <property type="evidence" value="ECO:0007669"/>
    <property type="project" value="TreeGrafter"/>
</dbReference>
<evidence type="ECO:0000259" key="3">
    <source>
        <dbReference type="PROSITE" id="PS50977"/>
    </source>
</evidence>
<dbReference type="InterPro" id="IPR050109">
    <property type="entry name" value="HTH-type_TetR-like_transc_reg"/>
</dbReference>
<accession>A0A239NH72</accession>
<name>A0A239NH72_9ACTN</name>
<dbReference type="GO" id="GO:0003700">
    <property type="term" value="F:DNA-binding transcription factor activity"/>
    <property type="evidence" value="ECO:0007669"/>
    <property type="project" value="TreeGrafter"/>
</dbReference>
<feature type="DNA-binding region" description="H-T-H motif" evidence="2">
    <location>
        <begin position="35"/>
        <end position="54"/>
    </location>
</feature>
<dbReference type="InterPro" id="IPR009057">
    <property type="entry name" value="Homeodomain-like_sf"/>
</dbReference>
<evidence type="ECO:0000256" key="1">
    <source>
        <dbReference type="ARBA" id="ARBA00023125"/>
    </source>
</evidence>
<dbReference type="InterPro" id="IPR036271">
    <property type="entry name" value="Tet_transcr_reg_TetR-rel_C_sf"/>
</dbReference>
<protein>
    <submittedName>
        <fullName evidence="4">Transcriptional regulator, TetR family</fullName>
    </submittedName>
</protein>
<dbReference type="SUPFAM" id="SSF48498">
    <property type="entry name" value="Tetracyclin repressor-like, C-terminal domain"/>
    <property type="match status" value="1"/>
</dbReference>
<keyword evidence="5" id="KW-1185">Reference proteome</keyword>
<dbReference type="Pfam" id="PF00440">
    <property type="entry name" value="TetR_N"/>
    <property type="match status" value="1"/>
</dbReference>
<dbReference type="PANTHER" id="PTHR30055">
    <property type="entry name" value="HTH-TYPE TRANSCRIPTIONAL REGULATOR RUTR"/>
    <property type="match status" value="1"/>
</dbReference>
<dbReference type="PRINTS" id="PR00455">
    <property type="entry name" value="HTHTETR"/>
</dbReference>
<evidence type="ECO:0000313" key="5">
    <source>
        <dbReference type="Proteomes" id="UP000198280"/>
    </source>
</evidence>
<dbReference type="PANTHER" id="PTHR30055:SF220">
    <property type="entry name" value="TETR-FAMILY REGULATORY PROTEIN"/>
    <property type="match status" value="1"/>
</dbReference>